<comment type="caution">
    <text evidence="6">The sequence shown here is derived from an EMBL/GenBank/DDBJ whole genome shotgun (WGS) entry which is preliminary data.</text>
</comment>
<dbReference type="InterPro" id="IPR013384">
    <property type="entry name" value="Flagell_FlgL"/>
</dbReference>
<dbReference type="Gene3D" id="1.20.1330.10">
    <property type="entry name" value="f41 fragment of flagellin, N-terminal domain"/>
    <property type="match status" value="1"/>
</dbReference>
<comment type="similarity">
    <text evidence="3">Belongs to the bacterial flagellin family.</text>
</comment>
<dbReference type="InterPro" id="IPR001029">
    <property type="entry name" value="Flagellin_N"/>
</dbReference>
<evidence type="ECO:0000256" key="4">
    <source>
        <dbReference type="ARBA" id="ARBA00023143"/>
    </source>
</evidence>
<dbReference type="PANTHER" id="PTHR42792">
    <property type="entry name" value="FLAGELLIN"/>
    <property type="match status" value="1"/>
</dbReference>
<dbReference type="SUPFAM" id="SSF64518">
    <property type="entry name" value="Phase 1 flagellin"/>
    <property type="match status" value="1"/>
</dbReference>
<evidence type="ECO:0000256" key="2">
    <source>
        <dbReference type="ARBA" id="ARBA00004613"/>
    </source>
</evidence>
<evidence type="ECO:0000259" key="5">
    <source>
        <dbReference type="Pfam" id="PF00669"/>
    </source>
</evidence>
<dbReference type="InterPro" id="IPR001492">
    <property type="entry name" value="Flagellin"/>
</dbReference>
<proteinExistence type="inferred from homology"/>
<dbReference type="PANTHER" id="PTHR42792:SF1">
    <property type="entry name" value="FLAGELLAR HOOK-ASSOCIATED PROTEIN 3"/>
    <property type="match status" value="1"/>
</dbReference>
<dbReference type="GO" id="GO:0005198">
    <property type="term" value="F:structural molecule activity"/>
    <property type="evidence" value="ECO:0007669"/>
    <property type="project" value="InterPro"/>
</dbReference>
<feature type="domain" description="Flagellin N-terminal" evidence="5">
    <location>
        <begin position="5"/>
        <end position="141"/>
    </location>
</feature>
<sequence>MRVSSNTQFLTGTFGLQRQQGQLVRLQEQLSTLKRVVRPSDDPVASSQVVNIMQAQSRNTQFLENAKNVGTRLAVPEATLRKASEVIQNMKTLAVQAGNGALTPEDRRILQTEFREQVKELVGLANTTDANGDYLFAGTRTQSKPFDLVVNNGIDIRYNGDYGQVDVQVSTGRDLSITDPGGAIFGVTSASPVPVPAPVPPAVADPNATTPGSELLQGMRRLDEILSAQRVQVEGDAASAVYPSYDDSLAMVLDAFDAGLEQLLRTEAKIGARMKEAESLQSVGEDINVQYAAQISNLQDLDIPKAISDFQMTLNALQASQKTYQQVSQLSLFNYI</sequence>
<dbReference type="EMBL" id="LQQU01000002">
    <property type="protein sequence ID" value="KZE35258.1"/>
    <property type="molecule type" value="Genomic_DNA"/>
</dbReference>
<organism evidence="6 7">
    <name type="scientific">Crenobacter luteus</name>
    <dbReference type="NCBI Taxonomy" id="1452487"/>
    <lineage>
        <taxon>Bacteria</taxon>
        <taxon>Pseudomonadati</taxon>
        <taxon>Pseudomonadota</taxon>
        <taxon>Betaproteobacteria</taxon>
        <taxon>Neisseriales</taxon>
        <taxon>Neisseriaceae</taxon>
        <taxon>Crenobacter</taxon>
    </lineage>
</organism>
<keyword evidence="7" id="KW-1185">Reference proteome</keyword>
<dbReference type="NCBIfam" id="TIGR02550">
    <property type="entry name" value="flagell_flgL"/>
    <property type="match status" value="1"/>
</dbReference>
<evidence type="ECO:0000313" key="6">
    <source>
        <dbReference type="EMBL" id="KZE35258.1"/>
    </source>
</evidence>
<reference evidence="7" key="1">
    <citation type="submission" date="2016-01" db="EMBL/GenBank/DDBJ databases">
        <title>Draft genome of Chromobacterium sp. F49.</title>
        <authorList>
            <person name="Hong K.W."/>
        </authorList>
    </citation>
    <scope>NUCLEOTIDE SEQUENCE [LARGE SCALE GENOMIC DNA]</scope>
    <source>
        <strain evidence="7">CN10</strain>
    </source>
</reference>
<gene>
    <name evidence="6" type="ORF">AVW16_04375</name>
</gene>
<evidence type="ECO:0000256" key="3">
    <source>
        <dbReference type="ARBA" id="ARBA00005709"/>
    </source>
</evidence>
<dbReference type="Proteomes" id="UP000076625">
    <property type="component" value="Unassembled WGS sequence"/>
</dbReference>
<name>A0A161RD25_9NEIS</name>
<dbReference type="Pfam" id="PF00669">
    <property type="entry name" value="Flagellin_N"/>
    <property type="match status" value="1"/>
</dbReference>
<keyword evidence="4" id="KW-0975">Bacterial flagellum</keyword>
<evidence type="ECO:0000313" key="7">
    <source>
        <dbReference type="Proteomes" id="UP000076625"/>
    </source>
</evidence>
<dbReference type="GO" id="GO:0071973">
    <property type="term" value="P:bacterial-type flagellum-dependent cell motility"/>
    <property type="evidence" value="ECO:0007669"/>
    <property type="project" value="InterPro"/>
</dbReference>
<dbReference type="OrthoDB" id="9768249at2"/>
<dbReference type="STRING" id="1452487.AVW16_04375"/>
<evidence type="ECO:0000256" key="1">
    <source>
        <dbReference type="ARBA" id="ARBA00004365"/>
    </source>
</evidence>
<comment type="subcellular location">
    <subcellularLocation>
        <location evidence="1">Bacterial flagellum</location>
    </subcellularLocation>
    <subcellularLocation>
        <location evidence="2">Secreted</location>
    </subcellularLocation>
</comment>
<accession>A0A161RD25</accession>
<dbReference type="GO" id="GO:0005576">
    <property type="term" value="C:extracellular region"/>
    <property type="evidence" value="ECO:0007669"/>
    <property type="project" value="UniProtKB-SubCell"/>
</dbReference>
<dbReference type="RefSeq" id="WP_066609443.1">
    <property type="nucleotide sequence ID" value="NZ_LQQU01000002.1"/>
</dbReference>
<dbReference type="AlphaFoldDB" id="A0A161RD25"/>
<dbReference type="GO" id="GO:0009424">
    <property type="term" value="C:bacterial-type flagellum hook"/>
    <property type="evidence" value="ECO:0007669"/>
    <property type="project" value="InterPro"/>
</dbReference>
<protein>
    <recommendedName>
        <fullName evidence="5">Flagellin N-terminal domain-containing protein</fullName>
    </recommendedName>
</protein>